<reference evidence="2" key="2">
    <citation type="submission" date="2019-01" db="UniProtKB">
        <authorList>
            <consortium name="EnsemblPlants"/>
        </authorList>
    </citation>
    <scope>IDENTIFICATION</scope>
    <source>
        <strain evidence="2">cv. Heinz 1706</strain>
    </source>
</reference>
<name>A0A3Q7EDV5_SOLLC</name>
<dbReference type="Proteomes" id="UP000004994">
    <property type="component" value="Chromosome 1"/>
</dbReference>
<dbReference type="EnsemblPlants" id="Solyc01g057745.1.1">
    <property type="protein sequence ID" value="Solyc01g057745.1.1"/>
    <property type="gene ID" value="Solyc01g057745.1"/>
</dbReference>
<keyword evidence="3" id="KW-1185">Reference proteome</keyword>
<evidence type="ECO:0000313" key="2">
    <source>
        <dbReference type="EnsemblPlants" id="Solyc01g057745.1.1"/>
    </source>
</evidence>
<dbReference type="InterPro" id="IPR025525">
    <property type="entry name" value="hAT-like_transposase_RNase-H"/>
</dbReference>
<dbReference type="InParanoid" id="A0A3Q7EDV5"/>
<sequence>MSRRMKLKLDKYWENIEKPENLNMLLFIASELDPRYMMRYVNIVLGKAYGSLLGKLKFVEGVLKRLYNHYNHSSTGNFTDNIGGETNMMGVVDDILHSEWDKHLEDEENVEKISKLDQYLMDNVEKPNYFNILT</sequence>
<proteinExistence type="predicted"/>
<organism evidence="2">
    <name type="scientific">Solanum lycopersicum</name>
    <name type="common">Tomato</name>
    <name type="synonym">Lycopersicon esculentum</name>
    <dbReference type="NCBI Taxonomy" id="4081"/>
    <lineage>
        <taxon>Eukaryota</taxon>
        <taxon>Viridiplantae</taxon>
        <taxon>Streptophyta</taxon>
        <taxon>Embryophyta</taxon>
        <taxon>Tracheophyta</taxon>
        <taxon>Spermatophyta</taxon>
        <taxon>Magnoliopsida</taxon>
        <taxon>eudicotyledons</taxon>
        <taxon>Gunneridae</taxon>
        <taxon>Pentapetalae</taxon>
        <taxon>asterids</taxon>
        <taxon>lamiids</taxon>
        <taxon>Solanales</taxon>
        <taxon>Solanaceae</taxon>
        <taxon>Solanoideae</taxon>
        <taxon>Solaneae</taxon>
        <taxon>Solanum</taxon>
        <taxon>Solanum subgen. Lycopersicon</taxon>
    </lineage>
</organism>
<dbReference type="GO" id="GO:0003677">
    <property type="term" value="F:DNA binding"/>
    <property type="evidence" value="ECO:0007669"/>
    <property type="project" value="InterPro"/>
</dbReference>
<dbReference type="PANTHER" id="PTHR23272:SF193">
    <property type="entry name" value="OS07G0624100 PROTEIN"/>
    <property type="match status" value="1"/>
</dbReference>
<feature type="domain" description="hAT-like transposase RNase-H fold" evidence="1">
    <location>
        <begin position="1"/>
        <end position="70"/>
    </location>
</feature>
<dbReference type="Gramene" id="Solyc01g057745.1.1">
    <property type="protein sequence ID" value="Solyc01g057745.1.1"/>
    <property type="gene ID" value="Solyc01g057745.1"/>
</dbReference>
<evidence type="ECO:0000313" key="3">
    <source>
        <dbReference type="Proteomes" id="UP000004994"/>
    </source>
</evidence>
<dbReference type="Pfam" id="PF14372">
    <property type="entry name" value="hAT-like_RNase-H"/>
    <property type="match status" value="1"/>
</dbReference>
<dbReference type="AlphaFoldDB" id="A0A3Q7EDV5"/>
<protein>
    <recommendedName>
        <fullName evidence="1">hAT-like transposase RNase-H fold domain-containing protein</fullName>
    </recommendedName>
</protein>
<dbReference type="PANTHER" id="PTHR23272">
    <property type="entry name" value="BED FINGER-RELATED"/>
    <property type="match status" value="1"/>
</dbReference>
<evidence type="ECO:0000259" key="1">
    <source>
        <dbReference type="Pfam" id="PF14372"/>
    </source>
</evidence>
<accession>A0A3Q7EDV5</accession>
<reference evidence="2" key="1">
    <citation type="journal article" date="2012" name="Nature">
        <title>The tomato genome sequence provides insights into fleshy fruit evolution.</title>
        <authorList>
            <consortium name="Tomato Genome Consortium"/>
        </authorList>
    </citation>
    <scope>NUCLEOTIDE SEQUENCE [LARGE SCALE GENOMIC DNA]</scope>
    <source>
        <strain evidence="2">cv. Heinz 1706</strain>
    </source>
</reference>